<feature type="transmembrane region" description="Helical" evidence="8">
    <location>
        <begin position="80"/>
        <end position="98"/>
    </location>
</feature>
<protein>
    <submittedName>
        <fullName evidence="9">Uncharacterized protein</fullName>
    </submittedName>
</protein>
<dbReference type="Pfam" id="PF04093">
    <property type="entry name" value="MreD"/>
    <property type="match status" value="1"/>
</dbReference>
<dbReference type="AlphaFoldDB" id="A0A1G2KTI3"/>
<evidence type="ECO:0000313" key="9">
    <source>
        <dbReference type="EMBL" id="OHA02653.1"/>
    </source>
</evidence>
<reference evidence="9 10" key="1">
    <citation type="journal article" date="2016" name="Nat. Commun.">
        <title>Thousands of microbial genomes shed light on interconnected biogeochemical processes in an aquifer system.</title>
        <authorList>
            <person name="Anantharaman K."/>
            <person name="Brown C.T."/>
            <person name="Hug L.A."/>
            <person name="Sharon I."/>
            <person name="Castelle C.J."/>
            <person name="Probst A.J."/>
            <person name="Thomas B.C."/>
            <person name="Singh A."/>
            <person name="Wilkins M.J."/>
            <person name="Karaoz U."/>
            <person name="Brodie E.L."/>
            <person name="Williams K.H."/>
            <person name="Hubbard S.S."/>
            <person name="Banfield J.F."/>
        </authorList>
    </citation>
    <scope>NUCLEOTIDE SEQUENCE [LARGE SCALE GENOMIC DNA]</scope>
</reference>
<keyword evidence="7 8" id="KW-0472">Membrane</keyword>
<evidence type="ECO:0000256" key="8">
    <source>
        <dbReference type="SAM" id="Phobius"/>
    </source>
</evidence>
<dbReference type="STRING" id="1802274.A3J58_02900"/>
<accession>A0A1G2KTI3</accession>
<gene>
    <name evidence="9" type="ORF">A3J58_02900</name>
</gene>
<proteinExistence type="inferred from homology"/>
<organism evidence="9 10">
    <name type="scientific">Candidatus Sungbacteria bacterium RIFCSPHIGHO2_02_FULL_52_23</name>
    <dbReference type="NCBI Taxonomy" id="1802274"/>
    <lineage>
        <taxon>Bacteria</taxon>
        <taxon>Candidatus Sungiibacteriota</taxon>
    </lineage>
</organism>
<sequence>MMRSPLLLFCLALITLAGAMLLQWAVSSLIFGMPAVIPSLVVLAAAAWLWMLPLGWRLGYAAIAGFVLDSLALPPFGTMMLLFFILALAVSGLKRILASRDSRAAQIAGMMLFYGCMMLGTFVLRGAAGFLYTAGL</sequence>
<keyword evidence="6 8" id="KW-1133">Transmembrane helix</keyword>
<name>A0A1G2KTI3_9BACT</name>
<comment type="similarity">
    <text evidence="2">Belongs to the MreD family.</text>
</comment>
<dbReference type="GO" id="GO:0008360">
    <property type="term" value="P:regulation of cell shape"/>
    <property type="evidence" value="ECO:0007669"/>
    <property type="project" value="UniProtKB-KW"/>
</dbReference>
<dbReference type="Proteomes" id="UP000178510">
    <property type="component" value="Unassembled WGS sequence"/>
</dbReference>
<dbReference type="GO" id="GO:0005886">
    <property type="term" value="C:plasma membrane"/>
    <property type="evidence" value="ECO:0007669"/>
    <property type="project" value="UniProtKB-SubCell"/>
</dbReference>
<keyword evidence="3" id="KW-1003">Cell membrane</keyword>
<feature type="transmembrane region" description="Helical" evidence="8">
    <location>
        <begin position="110"/>
        <end position="132"/>
    </location>
</feature>
<evidence type="ECO:0000256" key="5">
    <source>
        <dbReference type="ARBA" id="ARBA00022960"/>
    </source>
</evidence>
<evidence type="ECO:0000256" key="1">
    <source>
        <dbReference type="ARBA" id="ARBA00004651"/>
    </source>
</evidence>
<keyword evidence="5" id="KW-0133">Cell shape</keyword>
<evidence type="ECO:0000256" key="4">
    <source>
        <dbReference type="ARBA" id="ARBA00022692"/>
    </source>
</evidence>
<comment type="subcellular location">
    <subcellularLocation>
        <location evidence="1">Cell membrane</location>
        <topology evidence="1">Multi-pass membrane protein</topology>
    </subcellularLocation>
</comment>
<evidence type="ECO:0000256" key="3">
    <source>
        <dbReference type="ARBA" id="ARBA00022475"/>
    </source>
</evidence>
<dbReference type="EMBL" id="MHQM01000040">
    <property type="protein sequence ID" value="OHA02653.1"/>
    <property type="molecule type" value="Genomic_DNA"/>
</dbReference>
<evidence type="ECO:0000256" key="7">
    <source>
        <dbReference type="ARBA" id="ARBA00023136"/>
    </source>
</evidence>
<keyword evidence="4 8" id="KW-0812">Transmembrane</keyword>
<evidence type="ECO:0000256" key="2">
    <source>
        <dbReference type="ARBA" id="ARBA00007776"/>
    </source>
</evidence>
<dbReference type="InterPro" id="IPR007227">
    <property type="entry name" value="Cell_shape_determining_MreD"/>
</dbReference>
<evidence type="ECO:0000256" key="6">
    <source>
        <dbReference type="ARBA" id="ARBA00022989"/>
    </source>
</evidence>
<comment type="caution">
    <text evidence="9">The sequence shown here is derived from an EMBL/GenBank/DDBJ whole genome shotgun (WGS) entry which is preliminary data.</text>
</comment>
<evidence type="ECO:0000313" key="10">
    <source>
        <dbReference type="Proteomes" id="UP000178510"/>
    </source>
</evidence>
<feature type="transmembrane region" description="Helical" evidence="8">
    <location>
        <begin position="29"/>
        <end position="51"/>
    </location>
</feature>